<evidence type="ECO:0000313" key="2">
    <source>
        <dbReference type="Proteomes" id="UP000023152"/>
    </source>
</evidence>
<comment type="caution">
    <text evidence="1">The sequence shown here is derived from an EMBL/GenBank/DDBJ whole genome shotgun (WGS) entry which is preliminary data.</text>
</comment>
<accession>X6MDK6</accession>
<sequence length="130" mass="14760">MIGNVGVEIKTYIVNCTDVFDQDKLCVNVMLTLHKPVQQKEYHPKGIMWALYALENGRALTVIVYMLLAVDVQYLRPLSQIASMYRCVAQLLSMTNYVVAKKAQYISGQKGSLMTTTAHFATKKKRQVDR</sequence>
<name>X6MDK6_RETFI</name>
<reference evidence="1 2" key="1">
    <citation type="journal article" date="2013" name="Curr. Biol.">
        <title>The Genome of the Foraminiferan Reticulomyxa filosa.</title>
        <authorList>
            <person name="Glockner G."/>
            <person name="Hulsmann N."/>
            <person name="Schleicher M."/>
            <person name="Noegel A.A."/>
            <person name="Eichinger L."/>
            <person name="Gallinger C."/>
            <person name="Pawlowski J."/>
            <person name="Sierra R."/>
            <person name="Euteneuer U."/>
            <person name="Pillet L."/>
            <person name="Moustafa A."/>
            <person name="Platzer M."/>
            <person name="Groth M."/>
            <person name="Szafranski K."/>
            <person name="Schliwa M."/>
        </authorList>
    </citation>
    <scope>NUCLEOTIDE SEQUENCE [LARGE SCALE GENOMIC DNA]</scope>
</reference>
<dbReference type="Proteomes" id="UP000023152">
    <property type="component" value="Unassembled WGS sequence"/>
</dbReference>
<protein>
    <submittedName>
        <fullName evidence="1">Uncharacterized protein</fullName>
    </submittedName>
</protein>
<dbReference type="EMBL" id="ASPP01022401">
    <property type="protein sequence ID" value="ETO11502.1"/>
    <property type="molecule type" value="Genomic_DNA"/>
</dbReference>
<organism evidence="1 2">
    <name type="scientific">Reticulomyxa filosa</name>
    <dbReference type="NCBI Taxonomy" id="46433"/>
    <lineage>
        <taxon>Eukaryota</taxon>
        <taxon>Sar</taxon>
        <taxon>Rhizaria</taxon>
        <taxon>Retaria</taxon>
        <taxon>Foraminifera</taxon>
        <taxon>Monothalamids</taxon>
        <taxon>Reticulomyxidae</taxon>
        <taxon>Reticulomyxa</taxon>
    </lineage>
</organism>
<keyword evidence="2" id="KW-1185">Reference proteome</keyword>
<dbReference type="AlphaFoldDB" id="X6MDK6"/>
<proteinExistence type="predicted"/>
<gene>
    <name evidence="1" type="ORF">RFI_25874</name>
</gene>
<evidence type="ECO:0000313" key="1">
    <source>
        <dbReference type="EMBL" id="ETO11502.1"/>
    </source>
</evidence>